<keyword evidence="2" id="KW-1133">Transmembrane helix</keyword>
<dbReference type="RefSeq" id="WP_165599986.1">
    <property type="nucleotide sequence ID" value="NZ_SORZ01000001.1"/>
</dbReference>
<gene>
    <name evidence="3" type="ORF">E3202_00290</name>
</gene>
<sequence>MSSSASPIAAFLSAYLGWLLAILGILIWIFLAFLYVKHPLLAWFSNRFGKDKPPQAPSGTPGEAASPQPFIYAPPPRPQPEPPASQEGGAEEPPKAQ</sequence>
<comment type="caution">
    <text evidence="3">The sequence shown here is derived from an EMBL/GenBank/DDBJ whole genome shotgun (WGS) entry which is preliminary data.</text>
</comment>
<feature type="transmembrane region" description="Helical" evidence="2">
    <location>
        <begin position="12"/>
        <end position="36"/>
    </location>
</feature>
<protein>
    <submittedName>
        <fullName evidence="3">Uncharacterized protein</fullName>
    </submittedName>
</protein>
<keyword evidence="4" id="KW-1185">Reference proteome</keyword>
<reference evidence="3 4" key="1">
    <citation type="submission" date="2019-03" db="EMBL/GenBank/DDBJ databases">
        <title>The complete genome sequence of Neokomagataea sp. Jb2 NBRC113641.</title>
        <authorList>
            <person name="Chua K.-O."/>
            <person name="Chan K.-G."/>
            <person name="See-Too W.-S."/>
        </authorList>
    </citation>
    <scope>NUCLEOTIDE SEQUENCE [LARGE SCALE GENOMIC DNA]</scope>
    <source>
        <strain evidence="3 4">Jb2</strain>
    </source>
</reference>
<dbReference type="Proteomes" id="UP000315037">
    <property type="component" value="Unassembled WGS sequence"/>
</dbReference>
<evidence type="ECO:0000313" key="4">
    <source>
        <dbReference type="Proteomes" id="UP000315037"/>
    </source>
</evidence>
<feature type="region of interest" description="Disordered" evidence="1">
    <location>
        <begin position="51"/>
        <end position="97"/>
    </location>
</feature>
<evidence type="ECO:0000313" key="3">
    <source>
        <dbReference type="EMBL" id="TPW35468.1"/>
    </source>
</evidence>
<evidence type="ECO:0000256" key="2">
    <source>
        <dbReference type="SAM" id="Phobius"/>
    </source>
</evidence>
<keyword evidence="2" id="KW-0812">Transmembrane</keyword>
<evidence type="ECO:0000256" key="1">
    <source>
        <dbReference type="SAM" id="MobiDB-lite"/>
    </source>
</evidence>
<proteinExistence type="predicted"/>
<feature type="compositionally biased region" description="Pro residues" evidence="1">
    <location>
        <begin position="72"/>
        <end position="83"/>
    </location>
</feature>
<keyword evidence="2" id="KW-0472">Membrane</keyword>
<accession>A0A506UQ22</accession>
<name>A0A506UQ22_9PROT</name>
<dbReference type="EMBL" id="SORZ01000001">
    <property type="protein sequence ID" value="TPW35468.1"/>
    <property type="molecule type" value="Genomic_DNA"/>
</dbReference>
<dbReference type="AlphaFoldDB" id="A0A506UQ22"/>
<organism evidence="3 4">
    <name type="scientific">Oecophyllibacter saccharovorans</name>
    <dbReference type="NCBI Taxonomy" id="2558360"/>
    <lineage>
        <taxon>Bacteria</taxon>
        <taxon>Pseudomonadati</taxon>
        <taxon>Pseudomonadota</taxon>
        <taxon>Alphaproteobacteria</taxon>
        <taxon>Acetobacterales</taxon>
        <taxon>Acetobacteraceae</taxon>
        <taxon>Oecophyllibacter</taxon>
    </lineage>
</organism>